<keyword evidence="4" id="KW-1185">Reference proteome</keyword>
<evidence type="ECO:0000256" key="2">
    <source>
        <dbReference type="SAM" id="MobiDB-lite"/>
    </source>
</evidence>
<feature type="compositionally biased region" description="Basic residues" evidence="2">
    <location>
        <begin position="295"/>
        <end position="310"/>
    </location>
</feature>
<dbReference type="RefSeq" id="XP_014171142.1">
    <property type="nucleotide sequence ID" value="XM_014315667.1"/>
</dbReference>
<dbReference type="HOGENOM" id="CLU_897301_0_0_1"/>
<feature type="region of interest" description="Disordered" evidence="2">
    <location>
        <begin position="1"/>
        <end position="164"/>
    </location>
</feature>
<dbReference type="STRING" id="655863.F0XL53"/>
<dbReference type="OrthoDB" id="5096988at2759"/>
<gene>
    <name evidence="3" type="ORF">CMQ_8126</name>
</gene>
<dbReference type="GeneID" id="25981747"/>
<evidence type="ECO:0000313" key="3">
    <source>
        <dbReference type="EMBL" id="EFX01660.1"/>
    </source>
</evidence>
<feature type="region of interest" description="Disordered" evidence="2">
    <location>
        <begin position="239"/>
        <end position="310"/>
    </location>
</feature>
<dbReference type="Proteomes" id="UP000007796">
    <property type="component" value="Unassembled WGS sequence"/>
</dbReference>
<reference evidence="3 4" key="1">
    <citation type="journal article" date="2011" name="Proc. Natl. Acad. Sci. U.S.A.">
        <title>Genome and transcriptome analyses of the mountain pine beetle-fungal symbiont Grosmannia clavigera, a lodgepole pine pathogen.</title>
        <authorList>
            <person name="DiGuistini S."/>
            <person name="Wang Y."/>
            <person name="Liao N.Y."/>
            <person name="Taylor G."/>
            <person name="Tanguay P."/>
            <person name="Feau N."/>
            <person name="Henrissat B."/>
            <person name="Chan S.K."/>
            <person name="Hesse-Orce U."/>
            <person name="Alamouti S.M."/>
            <person name="Tsui C.K.M."/>
            <person name="Docking R.T."/>
            <person name="Levasseur A."/>
            <person name="Haridas S."/>
            <person name="Robertson G."/>
            <person name="Birol I."/>
            <person name="Holt R.A."/>
            <person name="Marra M.A."/>
            <person name="Hamelin R.C."/>
            <person name="Hirst M."/>
            <person name="Jones S.J.M."/>
            <person name="Bohlmann J."/>
            <person name="Breuil C."/>
        </authorList>
    </citation>
    <scope>NUCLEOTIDE SEQUENCE [LARGE SCALE GENOMIC DNA]</scope>
    <source>
        <strain evidence="4">kw1407 / UAMH 11150</strain>
    </source>
</reference>
<dbReference type="AlphaFoldDB" id="F0XL53"/>
<feature type="compositionally biased region" description="Acidic residues" evidence="2">
    <location>
        <begin position="265"/>
        <end position="276"/>
    </location>
</feature>
<dbReference type="eggNOG" id="ENOG502RAAB">
    <property type="taxonomic scope" value="Eukaryota"/>
</dbReference>
<dbReference type="EMBL" id="GL629788">
    <property type="protein sequence ID" value="EFX01660.1"/>
    <property type="molecule type" value="Genomic_DNA"/>
</dbReference>
<evidence type="ECO:0000256" key="1">
    <source>
        <dbReference type="SAM" id="Coils"/>
    </source>
</evidence>
<accession>F0XL53</accession>
<evidence type="ECO:0000313" key="4">
    <source>
        <dbReference type="Proteomes" id="UP000007796"/>
    </source>
</evidence>
<proteinExistence type="predicted"/>
<keyword evidence="1" id="KW-0175">Coiled coil</keyword>
<feature type="coiled-coil region" evidence="1">
    <location>
        <begin position="175"/>
        <end position="237"/>
    </location>
</feature>
<organism evidence="4">
    <name type="scientific">Grosmannia clavigera (strain kw1407 / UAMH 11150)</name>
    <name type="common">Blue stain fungus</name>
    <name type="synonym">Graphiocladiella clavigera</name>
    <dbReference type="NCBI Taxonomy" id="655863"/>
    <lineage>
        <taxon>Eukaryota</taxon>
        <taxon>Fungi</taxon>
        <taxon>Dikarya</taxon>
        <taxon>Ascomycota</taxon>
        <taxon>Pezizomycotina</taxon>
        <taxon>Sordariomycetes</taxon>
        <taxon>Sordariomycetidae</taxon>
        <taxon>Ophiostomatales</taxon>
        <taxon>Ophiostomataceae</taxon>
        <taxon>Leptographium</taxon>
    </lineage>
</organism>
<dbReference type="InParanoid" id="F0XL53"/>
<name>F0XL53_GROCL</name>
<sequence length="310" mass="34848">MSITLQYPSSGAAPPKKTRQRYRQGSDDADVSPSRRQRPSPPHPNSFSNQPLYSEPLDYAGGTFPSQPQHQPAPAGDRRRGLPMDPNVSQAREAQAPRQRPPSYEAGSRSAEQALNRNADANVEQRRQPPVSNPRTQPAGARPPSVASRQHQAAVPNPGATIERLKTPSVMETVLQPLSRKVQEYNRLVNEAQDEIKRLDDELRLIQTRRDDAHARLLDAQTRYEDWQQQYASVERTLKGELPPLPPLQHEQPKPQVAVAAAEQLNDDDEYDDDEDLRERPWSASHQGSFASTKSKSRVRDRLRKSIFGS</sequence>
<protein>
    <submittedName>
        <fullName evidence="3">Uncharacterized protein</fullName>
    </submittedName>
</protein>
<feature type="compositionally biased region" description="Polar residues" evidence="2">
    <location>
        <begin position="284"/>
        <end position="294"/>
    </location>
</feature>